<dbReference type="Gene3D" id="2.40.40.20">
    <property type="match status" value="1"/>
</dbReference>
<name>E1RH85_METP4</name>
<evidence type="ECO:0000313" key="3">
    <source>
        <dbReference type="Proteomes" id="UP000006565"/>
    </source>
</evidence>
<dbReference type="GO" id="GO:0016491">
    <property type="term" value="F:oxidoreductase activity"/>
    <property type="evidence" value="ECO:0007669"/>
    <property type="project" value="InterPro"/>
</dbReference>
<gene>
    <name evidence="2" type="ordered locus">Mpet_1634</name>
</gene>
<evidence type="ECO:0000313" key="2">
    <source>
        <dbReference type="EMBL" id="ADN36389.1"/>
    </source>
</evidence>
<dbReference type="InterPro" id="IPR009010">
    <property type="entry name" value="Asp_de-COase-like_dom_sf"/>
</dbReference>
<dbReference type="KEGG" id="mpi:Mpet_1634"/>
<dbReference type="AlphaFoldDB" id="E1RH85"/>
<dbReference type="InterPro" id="IPR006657">
    <property type="entry name" value="MoPterin_dinucl-bd_dom"/>
</dbReference>
<organism evidence="2 3">
    <name type="scientific">Methanolacinia petrolearia (strain DSM 11571 / OCM 486 / SEBR 4847)</name>
    <name type="common">Methanoplanus petrolearius</name>
    <dbReference type="NCBI Taxonomy" id="679926"/>
    <lineage>
        <taxon>Archaea</taxon>
        <taxon>Methanobacteriati</taxon>
        <taxon>Methanobacteriota</taxon>
        <taxon>Stenosarchaea group</taxon>
        <taxon>Methanomicrobia</taxon>
        <taxon>Methanomicrobiales</taxon>
        <taxon>Methanomicrobiaceae</taxon>
        <taxon>Methanolacinia</taxon>
    </lineage>
</organism>
<dbReference type="SUPFAM" id="SSF50692">
    <property type="entry name" value="ADC-like"/>
    <property type="match status" value="1"/>
</dbReference>
<reference evidence="2 3" key="1">
    <citation type="journal article" date="2010" name="Stand. Genomic Sci.">
        <title>Complete genome sequence of Methanoplanus petrolearius type strain (SEBR 4847).</title>
        <authorList>
            <person name="Brambilla E."/>
            <person name="Djao O.D."/>
            <person name="Daligault H."/>
            <person name="Lapidus A."/>
            <person name="Lucas S."/>
            <person name="Hammon N."/>
            <person name="Nolan M."/>
            <person name="Tice H."/>
            <person name="Cheng J.F."/>
            <person name="Han C."/>
            <person name="Tapia R."/>
            <person name="Goodwin L."/>
            <person name="Pitluck S."/>
            <person name="Liolios K."/>
            <person name="Ivanova N."/>
            <person name="Mavromatis K."/>
            <person name="Mikhailova N."/>
            <person name="Pati A."/>
            <person name="Chen A."/>
            <person name="Palaniappan K."/>
            <person name="Land M."/>
            <person name="Hauser L."/>
            <person name="Chang Y.J."/>
            <person name="Jeffries C.D."/>
            <person name="Rohde M."/>
            <person name="Spring S."/>
            <person name="Sikorski J."/>
            <person name="Goker M."/>
            <person name="Woyke T."/>
            <person name="Bristow J."/>
            <person name="Eisen J.A."/>
            <person name="Markowitz V."/>
            <person name="Hugenholtz P."/>
            <person name="Kyrpides N.C."/>
            <person name="Klenk H.P."/>
        </authorList>
    </citation>
    <scope>NUCLEOTIDE SEQUENCE [LARGE SCALE GENOMIC DNA]</scope>
    <source>
        <strain evidence="3">DSM 11571 / OCM 486 / SEBR 4847</strain>
    </source>
</reference>
<proteinExistence type="predicted"/>
<evidence type="ECO:0000259" key="1">
    <source>
        <dbReference type="Pfam" id="PF01568"/>
    </source>
</evidence>
<dbReference type="EMBL" id="CP002117">
    <property type="protein sequence ID" value="ADN36389.1"/>
    <property type="molecule type" value="Genomic_DNA"/>
</dbReference>
<protein>
    <submittedName>
        <fullName evidence="2">Molybdopterin dinucleotide-binding region</fullName>
    </submittedName>
</protein>
<keyword evidence="3" id="KW-1185">Reference proteome</keyword>
<accession>E1RH85</accession>
<dbReference type="eggNOG" id="arCOG02674">
    <property type="taxonomic scope" value="Archaea"/>
</dbReference>
<dbReference type="STRING" id="679926.Mpet_1634"/>
<sequence>MISGISFPDLPGSNFMKYIMLTGRSIKQGESIEQKLSQNYSRITSTCFMNLLDMVNLEIEDGENIRAISDIGAVVFHVAGDEGLKSGTVFIPYGPYCNMLISELTHGSGMPDFKSCEIEIERTDENVLSVIDLLSEAGGKEL</sequence>
<feature type="domain" description="Molybdopterin dinucleotide-binding" evidence="1">
    <location>
        <begin position="19"/>
        <end position="116"/>
    </location>
</feature>
<dbReference type="GO" id="GO:0043546">
    <property type="term" value="F:molybdopterin cofactor binding"/>
    <property type="evidence" value="ECO:0007669"/>
    <property type="project" value="InterPro"/>
</dbReference>
<dbReference type="Proteomes" id="UP000006565">
    <property type="component" value="Chromosome"/>
</dbReference>
<dbReference type="HOGENOM" id="CLU_123704_1_1_2"/>
<dbReference type="Pfam" id="PF01568">
    <property type="entry name" value="Molydop_binding"/>
    <property type="match status" value="1"/>
</dbReference>